<dbReference type="PANTHER" id="PTHR11819">
    <property type="entry name" value="SOLUTE CARRIER FAMILY 5"/>
    <property type="match status" value="1"/>
</dbReference>
<feature type="transmembrane region" description="Helical" evidence="7">
    <location>
        <begin position="532"/>
        <end position="555"/>
    </location>
</feature>
<keyword evidence="4 7" id="KW-1133">Transmembrane helix</keyword>
<dbReference type="EMBL" id="QUNF01000001">
    <property type="protein sequence ID" value="REG94355.1"/>
    <property type="molecule type" value="Genomic_DNA"/>
</dbReference>
<dbReference type="InterPro" id="IPR001734">
    <property type="entry name" value="Na/solute_symporter"/>
</dbReference>
<dbReference type="OrthoDB" id="9814523at2"/>
<reference evidence="8 9" key="1">
    <citation type="submission" date="2018-08" db="EMBL/GenBank/DDBJ databases">
        <title>Genomic Encyclopedia of Archaeal and Bacterial Type Strains, Phase II (KMG-II): from individual species to whole genera.</title>
        <authorList>
            <person name="Goeker M."/>
        </authorList>
    </citation>
    <scope>NUCLEOTIDE SEQUENCE [LARGE SCALE GENOMIC DNA]</scope>
    <source>
        <strain evidence="8 9">DSM 15986</strain>
    </source>
</reference>
<feature type="transmembrane region" description="Helical" evidence="7">
    <location>
        <begin position="246"/>
        <end position="264"/>
    </location>
</feature>
<keyword evidence="3 7" id="KW-0812">Transmembrane</keyword>
<dbReference type="CDD" id="cd10329">
    <property type="entry name" value="SLC5sbd_SGLT1-like"/>
    <property type="match status" value="1"/>
</dbReference>
<feature type="transmembrane region" description="Helical" evidence="7">
    <location>
        <begin position="127"/>
        <end position="152"/>
    </location>
</feature>
<feature type="transmembrane region" description="Helical" evidence="7">
    <location>
        <begin position="189"/>
        <end position="206"/>
    </location>
</feature>
<keyword evidence="9" id="KW-1185">Reference proteome</keyword>
<keyword evidence="5 7" id="KW-0472">Membrane</keyword>
<name>A0A3E0E800_9BACT</name>
<feature type="transmembrane region" description="Helical" evidence="7">
    <location>
        <begin position="414"/>
        <end position="438"/>
    </location>
</feature>
<evidence type="ECO:0000313" key="9">
    <source>
        <dbReference type="Proteomes" id="UP000256405"/>
    </source>
</evidence>
<dbReference type="PANTHER" id="PTHR11819:SF195">
    <property type="entry name" value="SODIUM_GLUCOSE COTRANSPORTER 4"/>
    <property type="match status" value="1"/>
</dbReference>
<dbReference type="Gene3D" id="1.20.1730.10">
    <property type="entry name" value="Sodium/glucose cotransporter"/>
    <property type="match status" value="1"/>
</dbReference>
<gene>
    <name evidence="8" type="ORF">C8N25_101182</name>
</gene>
<comment type="caution">
    <text evidence="8">The sequence shown here is derived from an EMBL/GenBank/DDBJ whole genome shotgun (WGS) entry which is preliminary data.</text>
</comment>
<dbReference type="RefSeq" id="WP_086543730.1">
    <property type="nucleotide sequence ID" value="NZ_MSSW01000088.1"/>
</dbReference>
<evidence type="ECO:0000256" key="6">
    <source>
        <dbReference type="RuleBase" id="RU362091"/>
    </source>
</evidence>
<feature type="transmembrane region" description="Helical" evidence="7">
    <location>
        <begin position="445"/>
        <end position="463"/>
    </location>
</feature>
<evidence type="ECO:0000256" key="2">
    <source>
        <dbReference type="ARBA" id="ARBA00006434"/>
    </source>
</evidence>
<evidence type="ECO:0000256" key="5">
    <source>
        <dbReference type="ARBA" id="ARBA00023136"/>
    </source>
</evidence>
<dbReference type="AlphaFoldDB" id="A0A3E0E800"/>
<accession>A0A3E0E800</accession>
<feature type="transmembrane region" description="Helical" evidence="7">
    <location>
        <begin position="158"/>
        <end position="177"/>
    </location>
</feature>
<dbReference type="Pfam" id="PF00474">
    <property type="entry name" value="SSF"/>
    <property type="match status" value="1"/>
</dbReference>
<dbReference type="InterPro" id="IPR038377">
    <property type="entry name" value="Na/Glc_symporter_sf"/>
</dbReference>
<comment type="similarity">
    <text evidence="2 6">Belongs to the sodium:solute symporter (SSF) (TC 2.A.21) family.</text>
</comment>
<dbReference type="NCBIfam" id="TIGR00813">
    <property type="entry name" value="sss"/>
    <property type="match status" value="1"/>
</dbReference>
<evidence type="ECO:0000256" key="7">
    <source>
        <dbReference type="SAM" id="Phobius"/>
    </source>
</evidence>
<protein>
    <submittedName>
        <fullName evidence="8">SSS family solute:Na+ symporter</fullName>
    </submittedName>
</protein>
<feature type="transmembrane region" description="Helical" evidence="7">
    <location>
        <begin position="488"/>
        <end position="511"/>
    </location>
</feature>
<sequence>MLEYMSSWDLLIIAIYFGITLWIAWWASRVHGKPQIEQDSADYFLAGKNEGWFVIGASLFSSNIGSEIILGVSGAGARAEMPMANFEMLAAFILILLGWVFVPFYLRTGVYTMPEFLELRYSKACRNYLSVVSILAYVITKISLIIFSGALIFETMGVPFWTGAIIIVLATGFYTVLGGLKAVIYTDMVQAFILIASCGAVTYFGLAQLGGWDEMITTIQQASTKPGNPPLERFFNLWRPMTDTQYPWTGMLFGAPILGVWYWCTDQFIVQRTLSARDISNARRGALFAGFLKLLPVFIFFIPGVIAYALLQKGMLDFSTSNADYALPAMITGFLPSGLKGLAIAGLLAALMSSLSSAFNSSSTLFTIDFYKQYKPKASEKELVWVGQLATVALVFVSLGWIPFMKSLMGGGIFFYLQSIQAYISPPIAAVFLFGLYFKWMNAKGAIVSLWMGFALGVSRLVIEFMSKEGIIEVKEGSLVNIFLDINFLHFAIILFVICAVIMVIVSRLTPPQSEKSLRLVTFQRSGIKTKLVFTSDVILTIILIISVLALWVFFSPWGIAN</sequence>
<feature type="transmembrane region" description="Helical" evidence="7">
    <location>
        <begin position="88"/>
        <end position="106"/>
    </location>
</feature>
<dbReference type="GO" id="GO:0005886">
    <property type="term" value="C:plasma membrane"/>
    <property type="evidence" value="ECO:0007669"/>
    <property type="project" value="TreeGrafter"/>
</dbReference>
<dbReference type="Proteomes" id="UP000256405">
    <property type="component" value="Unassembled WGS sequence"/>
</dbReference>
<organism evidence="8 9">
    <name type="scientific">Algoriphagus antarcticus</name>
    <dbReference type="NCBI Taxonomy" id="238540"/>
    <lineage>
        <taxon>Bacteria</taxon>
        <taxon>Pseudomonadati</taxon>
        <taxon>Bacteroidota</taxon>
        <taxon>Cytophagia</taxon>
        <taxon>Cytophagales</taxon>
        <taxon>Cyclobacteriaceae</taxon>
        <taxon>Algoriphagus</taxon>
    </lineage>
</organism>
<evidence type="ECO:0000256" key="3">
    <source>
        <dbReference type="ARBA" id="ARBA00022692"/>
    </source>
</evidence>
<evidence type="ECO:0000256" key="4">
    <source>
        <dbReference type="ARBA" id="ARBA00022989"/>
    </source>
</evidence>
<feature type="transmembrane region" description="Helical" evidence="7">
    <location>
        <begin position="342"/>
        <end position="371"/>
    </location>
</feature>
<feature type="transmembrane region" description="Helical" evidence="7">
    <location>
        <begin position="383"/>
        <end position="402"/>
    </location>
</feature>
<comment type="subcellular location">
    <subcellularLocation>
        <location evidence="1">Membrane</location>
        <topology evidence="1">Multi-pass membrane protein</topology>
    </subcellularLocation>
</comment>
<feature type="transmembrane region" description="Helical" evidence="7">
    <location>
        <begin position="285"/>
        <end position="311"/>
    </location>
</feature>
<evidence type="ECO:0000313" key="8">
    <source>
        <dbReference type="EMBL" id="REG94355.1"/>
    </source>
</evidence>
<dbReference type="GO" id="GO:0005412">
    <property type="term" value="F:D-glucose:sodium symporter activity"/>
    <property type="evidence" value="ECO:0007669"/>
    <property type="project" value="TreeGrafter"/>
</dbReference>
<feature type="transmembrane region" description="Helical" evidence="7">
    <location>
        <begin position="7"/>
        <end position="27"/>
    </location>
</feature>
<evidence type="ECO:0000256" key="1">
    <source>
        <dbReference type="ARBA" id="ARBA00004141"/>
    </source>
</evidence>
<proteinExistence type="inferred from homology"/>
<dbReference type="PROSITE" id="PS50283">
    <property type="entry name" value="NA_SOLUT_SYMP_3"/>
    <property type="match status" value="1"/>
</dbReference>